<evidence type="ECO:0000313" key="1">
    <source>
        <dbReference type="EMBL" id="SDW10545.1"/>
    </source>
</evidence>
<protein>
    <recommendedName>
        <fullName evidence="3">SpoIIAA-like</fullName>
    </recommendedName>
</protein>
<dbReference type="EMBL" id="FNNJ01000001">
    <property type="protein sequence ID" value="SDW10545.1"/>
    <property type="molecule type" value="Genomic_DNA"/>
</dbReference>
<dbReference type="RefSeq" id="WP_090118577.1">
    <property type="nucleotide sequence ID" value="NZ_FNNJ01000001.1"/>
</dbReference>
<dbReference type="OrthoDB" id="1119845at2"/>
<dbReference type="AlphaFoldDB" id="A0A1H2QTU7"/>
<sequence length="139" mass="16338">MKRKNYKPFLKENNYVLVQYNFNKTTNTLETKFSEKVTLNEIINYIQSTKNNKKNPRTLKILTDTSTAIFNFSIENLGRIVEENNKSLEKYNCIIDAIIVDNPKNTVLTVLYKELAKTPKYQFKIFATKNAAKKWLNIF</sequence>
<proteinExistence type="predicted"/>
<keyword evidence="2" id="KW-1185">Reference proteome</keyword>
<name>A0A1H2QTU7_9FLAO</name>
<organism evidence="1 2">
    <name type="scientific">Lutibacter oricola</name>
    <dbReference type="NCBI Taxonomy" id="762486"/>
    <lineage>
        <taxon>Bacteria</taxon>
        <taxon>Pseudomonadati</taxon>
        <taxon>Bacteroidota</taxon>
        <taxon>Flavobacteriia</taxon>
        <taxon>Flavobacteriales</taxon>
        <taxon>Flavobacteriaceae</taxon>
        <taxon>Lutibacter</taxon>
    </lineage>
</organism>
<dbReference type="Proteomes" id="UP000199595">
    <property type="component" value="Unassembled WGS sequence"/>
</dbReference>
<reference evidence="1 2" key="1">
    <citation type="submission" date="2016-10" db="EMBL/GenBank/DDBJ databases">
        <authorList>
            <person name="de Groot N.N."/>
        </authorList>
    </citation>
    <scope>NUCLEOTIDE SEQUENCE [LARGE SCALE GENOMIC DNA]</scope>
    <source>
        <strain evidence="1 2">DSM 24956</strain>
    </source>
</reference>
<dbReference type="STRING" id="762486.SAMN05444411_10179"/>
<gene>
    <name evidence="1" type="ORF">SAMN05444411_10179</name>
</gene>
<evidence type="ECO:0008006" key="3">
    <source>
        <dbReference type="Google" id="ProtNLM"/>
    </source>
</evidence>
<evidence type="ECO:0000313" key="2">
    <source>
        <dbReference type="Proteomes" id="UP000199595"/>
    </source>
</evidence>
<accession>A0A1H2QTU7</accession>